<dbReference type="Proteomes" id="UP001301140">
    <property type="component" value="Unassembled WGS sequence"/>
</dbReference>
<comment type="caution">
    <text evidence="1">The sequence shown here is derived from an EMBL/GenBank/DDBJ whole genome shotgun (WGS) entry which is preliminary data.</text>
</comment>
<dbReference type="EMBL" id="JARGEQ010000016">
    <property type="protein sequence ID" value="MDF1585244.1"/>
    <property type="molecule type" value="Genomic_DNA"/>
</dbReference>
<name>A0AAP3V033_9PROT</name>
<protein>
    <submittedName>
        <fullName evidence="1">DUF3800 domain-containing protein</fullName>
    </submittedName>
</protein>
<accession>A0AAP3V033</accession>
<reference evidence="1 2" key="1">
    <citation type="submission" date="2023-03" db="EMBL/GenBank/DDBJ databases">
        <title>YIM 152171 draft genome.</title>
        <authorList>
            <person name="Yang Z."/>
        </authorList>
    </citation>
    <scope>NUCLEOTIDE SEQUENCE [LARGE SCALE GENOMIC DNA]</scope>
    <source>
        <strain evidence="1 2">YIM 152171</strain>
    </source>
</reference>
<dbReference type="InterPro" id="IPR024524">
    <property type="entry name" value="DUF3800"/>
</dbReference>
<proteinExistence type="predicted"/>
<organism evidence="1 2">
    <name type="scientific">Marinimicrococcus flavescens</name>
    <dbReference type="NCBI Taxonomy" id="3031815"/>
    <lineage>
        <taxon>Bacteria</taxon>
        <taxon>Pseudomonadati</taxon>
        <taxon>Pseudomonadota</taxon>
        <taxon>Alphaproteobacteria</taxon>
        <taxon>Geminicoccales</taxon>
        <taxon>Geminicoccaceae</taxon>
        <taxon>Marinimicrococcus</taxon>
    </lineage>
</organism>
<gene>
    <name evidence="1" type="ORF">PZ740_02465</name>
</gene>
<evidence type="ECO:0000313" key="2">
    <source>
        <dbReference type="Proteomes" id="UP001301140"/>
    </source>
</evidence>
<evidence type="ECO:0000313" key="1">
    <source>
        <dbReference type="EMBL" id="MDF1585244.1"/>
    </source>
</evidence>
<sequence>MSYSDYIIYVDESGDHSLTSIDRDYPIGVEKRGRREDDDLELAFRRIRDGASLEGPMPGFEIVSADKKTNSAGLQLADLTARPIGRHVLDPAQPNRAWDIIEPKLRRSPAGEVRGWGLNIFP</sequence>
<dbReference type="RefSeq" id="WP_327787658.1">
    <property type="nucleotide sequence ID" value="NZ_JARGEQ010000016.1"/>
</dbReference>
<keyword evidence="2" id="KW-1185">Reference proteome</keyword>
<dbReference type="AlphaFoldDB" id="A0AAP3V033"/>
<dbReference type="Pfam" id="PF12686">
    <property type="entry name" value="DUF3800"/>
    <property type="match status" value="1"/>
</dbReference>